<dbReference type="PANTHER" id="PTHR13906">
    <property type="entry name" value="PORCUPINE"/>
    <property type="match status" value="1"/>
</dbReference>
<evidence type="ECO:0000256" key="7">
    <source>
        <dbReference type="ARBA" id="ARBA00022692"/>
    </source>
</evidence>
<organism evidence="20 21">
    <name type="scientific">Callosobruchus maculatus</name>
    <name type="common">Southern cowpea weevil</name>
    <name type="synonym">Pulse bruchid</name>
    <dbReference type="NCBI Taxonomy" id="64391"/>
    <lineage>
        <taxon>Eukaryota</taxon>
        <taxon>Metazoa</taxon>
        <taxon>Ecdysozoa</taxon>
        <taxon>Arthropoda</taxon>
        <taxon>Hexapoda</taxon>
        <taxon>Insecta</taxon>
        <taxon>Pterygota</taxon>
        <taxon>Neoptera</taxon>
        <taxon>Endopterygota</taxon>
        <taxon>Coleoptera</taxon>
        <taxon>Polyphaga</taxon>
        <taxon>Cucujiformia</taxon>
        <taxon>Chrysomeloidea</taxon>
        <taxon>Chrysomelidae</taxon>
        <taxon>Bruchinae</taxon>
        <taxon>Bruchini</taxon>
        <taxon>Callosobruchus</taxon>
    </lineage>
</organism>
<keyword evidence="11 19" id="KW-0472">Membrane</keyword>
<keyword evidence="14" id="KW-0012">Acyltransferase</keyword>
<dbReference type="GO" id="GO:0006656">
    <property type="term" value="P:phosphatidylcholine biosynthetic process"/>
    <property type="evidence" value="ECO:0007669"/>
    <property type="project" value="TreeGrafter"/>
</dbReference>
<evidence type="ECO:0000256" key="5">
    <source>
        <dbReference type="ARBA" id="ARBA00022516"/>
    </source>
</evidence>
<dbReference type="EMBL" id="CAACVG010007500">
    <property type="protein sequence ID" value="VEN45756.1"/>
    <property type="molecule type" value="Genomic_DNA"/>
</dbReference>
<dbReference type="GO" id="GO:0071617">
    <property type="term" value="F:lysophospholipid acyltransferase activity"/>
    <property type="evidence" value="ECO:0007669"/>
    <property type="project" value="TreeGrafter"/>
</dbReference>
<comment type="pathway">
    <text evidence="3">Lipid metabolism; phospholipid metabolism.</text>
</comment>
<keyword evidence="9 19" id="KW-1133">Transmembrane helix</keyword>
<evidence type="ECO:0000256" key="13">
    <source>
        <dbReference type="ARBA" id="ARBA00023264"/>
    </source>
</evidence>
<evidence type="ECO:0000256" key="2">
    <source>
        <dbReference type="ARBA" id="ARBA00004240"/>
    </source>
</evidence>
<dbReference type="GO" id="GO:0030258">
    <property type="term" value="P:lipid modification"/>
    <property type="evidence" value="ECO:0007669"/>
    <property type="project" value="TreeGrafter"/>
</dbReference>
<evidence type="ECO:0000256" key="16">
    <source>
        <dbReference type="ARBA" id="ARBA00026120"/>
    </source>
</evidence>
<feature type="transmembrane region" description="Helical" evidence="19">
    <location>
        <begin position="50"/>
        <end position="67"/>
    </location>
</feature>
<dbReference type="Proteomes" id="UP000410492">
    <property type="component" value="Unassembled WGS sequence"/>
</dbReference>
<gene>
    <name evidence="20" type="ORF">CALMAC_LOCUS8104</name>
</gene>
<evidence type="ECO:0000256" key="17">
    <source>
        <dbReference type="ARBA" id="ARBA00038923"/>
    </source>
</evidence>
<comment type="pathway">
    <text evidence="15">Phospholipid metabolism.</text>
</comment>
<accession>A0A653CDE0</accession>
<dbReference type="EC" id="2.3.1.23" evidence="16"/>
<dbReference type="GO" id="GO:0005783">
    <property type="term" value="C:endoplasmic reticulum"/>
    <property type="evidence" value="ECO:0007669"/>
    <property type="project" value="UniProtKB-SubCell"/>
</dbReference>
<comment type="similarity">
    <text evidence="4">Belongs to the membrane-bound acyltransferase family.</text>
</comment>
<keyword evidence="21" id="KW-1185">Reference proteome</keyword>
<evidence type="ECO:0000256" key="3">
    <source>
        <dbReference type="ARBA" id="ARBA00005074"/>
    </source>
</evidence>
<sequence>MSEETGGIITKFSESIGVTEPALKLILTVFAGYPLALVHRKYLYGKEVSLQHLFFILTGFSLGYWNYGSNMYHCVFTIFFTYCTLLLLKGTAISVAVTFVFSFLYLLIGVAYDYYDGHQPLDTLSADSKKVALQKRPSLLELFGHSFFPAAFIVGPQFPMKRYLEFPVKYDDNFVFHFQLNFEYNF</sequence>
<dbReference type="InterPro" id="IPR049941">
    <property type="entry name" value="LPLAT_7/PORCN-like"/>
</dbReference>
<dbReference type="GO" id="GO:0047184">
    <property type="term" value="F:1-acylglycerophosphocholine O-acyltransferase activity"/>
    <property type="evidence" value="ECO:0007669"/>
    <property type="project" value="UniProtKB-EC"/>
</dbReference>
<protein>
    <recommendedName>
        <fullName evidence="18">Lysophospholipid acyltransferase 5</fullName>
        <ecNumber evidence="16">2.3.1.23</ecNumber>
        <ecNumber evidence="17">2.3.1.n6</ecNumber>
    </recommendedName>
</protein>
<keyword evidence="6" id="KW-0808">Transferase</keyword>
<evidence type="ECO:0000256" key="19">
    <source>
        <dbReference type="SAM" id="Phobius"/>
    </source>
</evidence>
<dbReference type="AlphaFoldDB" id="A0A653CDE0"/>
<name>A0A653CDE0_CALMS</name>
<dbReference type="Pfam" id="PF03062">
    <property type="entry name" value="MBOAT"/>
    <property type="match status" value="1"/>
</dbReference>
<evidence type="ECO:0000313" key="20">
    <source>
        <dbReference type="EMBL" id="VEN45756.1"/>
    </source>
</evidence>
<evidence type="ECO:0000256" key="10">
    <source>
        <dbReference type="ARBA" id="ARBA00023098"/>
    </source>
</evidence>
<comment type="subcellular location">
    <subcellularLocation>
        <location evidence="2">Endoplasmic reticulum</location>
    </subcellularLocation>
    <subcellularLocation>
        <location evidence="1">Membrane</location>
        <topology evidence="1">Multi-pass membrane protein</topology>
    </subcellularLocation>
</comment>
<feature type="transmembrane region" description="Helical" evidence="19">
    <location>
        <begin position="21"/>
        <end position="38"/>
    </location>
</feature>
<keyword evidence="13" id="KW-1208">Phospholipid metabolism</keyword>
<dbReference type="OrthoDB" id="5974730at2759"/>
<dbReference type="InterPro" id="IPR004299">
    <property type="entry name" value="MBOAT_fam"/>
</dbReference>
<keyword evidence="5" id="KW-0444">Lipid biosynthesis</keyword>
<dbReference type="GO" id="GO:0016020">
    <property type="term" value="C:membrane"/>
    <property type="evidence" value="ECO:0007669"/>
    <property type="project" value="UniProtKB-SubCell"/>
</dbReference>
<keyword evidence="8" id="KW-0256">Endoplasmic reticulum</keyword>
<keyword evidence="12" id="KW-0594">Phospholipid biosynthesis</keyword>
<dbReference type="PANTHER" id="PTHR13906:SF14">
    <property type="entry name" value="LYSOPHOSPHOLIPID ACYLTRANSFERASE 5"/>
    <property type="match status" value="1"/>
</dbReference>
<reference evidence="20 21" key="1">
    <citation type="submission" date="2019-01" db="EMBL/GenBank/DDBJ databases">
        <authorList>
            <person name="Sayadi A."/>
        </authorList>
    </citation>
    <scope>NUCLEOTIDE SEQUENCE [LARGE SCALE GENOMIC DNA]</scope>
</reference>
<feature type="transmembrane region" description="Helical" evidence="19">
    <location>
        <begin position="79"/>
        <end position="108"/>
    </location>
</feature>
<evidence type="ECO:0000256" key="12">
    <source>
        <dbReference type="ARBA" id="ARBA00023209"/>
    </source>
</evidence>
<evidence type="ECO:0000313" key="21">
    <source>
        <dbReference type="Proteomes" id="UP000410492"/>
    </source>
</evidence>
<evidence type="ECO:0000256" key="14">
    <source>
        <dbReference type="ARBA" id="ARBA00023315"/>
    </source>
</evidence>
<evidence type="ECO:0000256" key="9">
    <source>
        <dbReference type="ARBA" id="ARBA00022989"/>
    </source>
</evidence>
<evidence type="ECO:0000256" key="6">
    <source>
        <dbReference type="ARBA" id="ARBA00022679"/>
    </source>
</evidence>
<dbReference type="EC" id="2.3.1.n6" evidence="17"/>
<evidence type="ECO:0000256" key="8">
    <source>
        <dbReference type="ARBA" id="ARBA00022824"/>
    </source>
</evidence>
<evidence type="ECO:0000256" key="1">
    <source>
        <dbReference type="ARBA" id="ARBA00004141"/>
    </source>
</evidence>
<evidence type="ECO:0000256" key="11">
    <source>
        <dbReference type="ARBA" id="ARBA00023136"/>
    </source>
</evidence>
<evidence type="ECO:0000256" key="4">
    <source>
        <dbReference type="ARBA" id="ARBA00010323"/>
    </source>
</evidence>
<keyword evidence="7 19" id="KW-0812">Transmembrane</keyword>
<keyword evidence="10" id="KW-0443">Lipid metabolism</keyword>
<evidence type="ECO:0000256" key="18">
    <source>
        <dbReference type="ARBA" id="ARBA00039721"/>
    </source>
</evidence>
<proteinExistence type="inferred from homology"/>
<evidence type="ECO:0000256" key="15">
    <source>
        <dbReference type="ARBA" id="ARBA00025707"/>
    </source>
</evidence>